<feature type="region of interest" description="Disordered" evidence="1">
    <location>
        <begin position="133"/>
        <end position="157"/>
    </location>
</feature>
<accession>A0A7S3Z4F1</accession>
<evidence type="ECO:0000313" key="2">
    <source>
        <dbReference type="EMBL" id="CAE0671230.1"/>
    </source>
</evidence>
<feature type="compositionally biased region" description="Basic and acidic residues" evidence="1">
    <location>
        <begin position="141"/>
        <end position="157"/>
    </location>
</feature>
<feature type="compositionally biased region" description="Basic residues" evidence="1">
    <location>
        <begin position="55"/>
        <end position="65"/>
    </location>
</feature>
<feature type="region of interest" description="Disordered" evidence="1">
    <location>
        <begin position="45"/>
        <end position="70"/>
    </location>
</feature>
<gene>
    <name evidence="2" type="ORF">LGLO00237_LOCUS22873</name>
</gene>
<proteinExistence type="predicted"/>
<sequence length="157" mass="17712">MEDEEDETGTGAVVIDKTNWRPGQEQVVSVTDQGDLIALSSHALESPNGVASRKSDRKSKKRKRYSQSSIVRGTKRIQAWIRSREAKTILEECVTMKTKAALCIQASLKARISQKLREEESLRIRAINALKRLKQKKKKQGKDASRKFMADKGSTRL</sequence>
<reference evidence="2" key="1">
    <citation type="submission" date="2021-01" db="EMBL/GenBank/DDBJ databases">
        <authorList>
            <person name="Corre E."/>
            <person name="Pelletier E."/>
            <person name="Niang G."/>
            <person name="Scheremetjew M."/>
            <person name="Finn R."/>
            <person name="Kale V."/>
            <person name="Holt S."/>
            <person name="Cochrane G."/>
            <person name="Meng A."/>
            <person name="Brown T."/>
            <person name="Cohen L."/>
        </authorList>
    </citation>
    <scope>NUCLEOTIDE SEQUENCE</scope>
    <source>
        <strain evidence="2">CCCM811</strain>
    </source>
</reference>
<organism evidence="2">
    <name type="scientific">Lotharella globosa</name>
    <dbReference type="NCBI Taxonomy" id="91324"/>
    <lineage>
        <taxon>Eukaryota</taxon>
        <taxon>Sar</taxon>
        <taxon>Rhizaria</taxon>
        <taxon>Cercozoa</taxon>
        <taxon>Chlorarachniophyceae</taxon>
        <taxon>Lotharella</taxon>
    </lineage>
</organism>
<protein>
    <submittedName>
        <fullName evidence="2">Uncharacterized protein</fullName>
    </submittedName>
</protein>
<name>A0A7S3Z4F1_9EUKA</name>
<dbReference type="AlphaFoldDB" id="A0A7S3Z4F1"/>
<evidence type="ECO:0000256" key="1">
    <source>
        <dbReference type="SAM" id="MobiDB-lite"/>
    </source>
</evidence>
<dbReference type="EMBL" id="HBIV01032056">
    <property type="protein sequence ID" value="CAE0671230.1"/>
    <property type="molecule type" value="Transcribed_RNA"/>
</dbReference>